<dbReference type="Pfam" id="PF14712">
    <property type="entry name" value="Snapin_Pallidin"/>
    <property type="match status" value="1"/>
</dbReference>
<dbReference type="STRING" id="282301.A0A267EED8"/>
<evidence type="ECO:0000313" key="3">
    <source>
        <dbReference type="Proteomes" id="UP000215902"/>
    </source>
</evidence>
<dbReference type="GO" id="GO:0031083">
    <property type="term" value="C:BLOC-1 complex"/>
    <property type="evidence" value="ECO:0007669"/>
    <property type="project" value="TreeGrafter"/>
</dbReference>
<protein>
    <recommendedName>
        <fullName evidence="4">Biogenesis of lysosome-related organelles complex 1 subunit 6</fullName>
    </recommendedName>
</protein>
<organism evidence="2 3">
    <name type="scientific">Macrostomum lignano</name>
    <dbReference type="NCBI Taxonomy" id="282301"/>
    <lineage>
        <taxon>Eukaryota</taxon>
        <taxon>Metazoa</taxon>
        <taxon>Spiralia</taxon>
        <taxon>Lophotrochozoa</taxon>
        <taxon>Platyhelminthes</taxon>
        <taxon>Rhabditophora</taxon>
        <taxon>Macrostomorpha</taxon>
        <taxon>Macrostomida</taxon>
        <taxon>Macrostomidae</taxon>
        <taxon>Macrostomum</taxon>
    </lineage>
</organism>
<dbReference type="Proteomes" id="UP000215902">
    <property type="component" value="Unassembled WGS sequence"/>
</dbReference>
<dbReference type="OrthoDB" id="19659at2759"/>
<keyword evidence="3" id="KW-1185">Reference proteome</keyword>
<proteinExistence type="predicted"/>
<evidence type="ECO:0000313" key="2">
    <source>
        <dbReference type="EMBL" id="PAA59237.1"/>
    </source>
</evidence>
<comment type="caution">
    <text evidence="2">The sequence shown here is derived from an EMBL/GenBank/DDBJ whole genome shotgun (WGS) entry which is preliminary data.</text>
</comment>
<evidence type="ECO:0000256" key="1">
    <source>
        <dbReference type="SAM" id="MobiDB-lite"/>
    </source>
</evidence>
<feature type="compositionally biased region" description="Low complexity" evidence="1">
    <location>
        <begin position="147"/>
        <end position="156"/>
    </location>
</feature>
<feature type="region of interest" description="Disordered" evidence="1">
    <location>
        <begin position="130"/>
        <end position="156"/>
    </location>
</feature>
<evidence type="ECO:0008006" key="4">
    <source>
        <dbReference type="Google" id="ProtNLM"/>
    </source>
</evidence>
<feature type="non-terminal residue" evidence="2">
    <location>
        <position position="1"/>
    </location>
</feature>
<dbReference type="GO" id="GO:0030133">
    <property type="term" value="C:transport vesicle"/>
    <property type="evidence" value="ECO:0007669"/>
    <property type="project" value="TreeGrafter"/>
</dbReference>
<reference evidence="2 3" key="1">
    <citation type="submission" date="2017-06" db="EMBL/GenBank/DDBJ databases">
        <title>A platform for efficient transgenesis in Macrostomum lignano, a flatworm model organism for stem cell research.</title>
        <authorList>
            <person name="Berezikov E."/>
        </authorList>
    </citation>
    <scope>NUCLEOTIDE SEQUENCE [LARGE SCALE GENOMIC DNA]</scope>
    <source>
        <strain evidence="2">DV1</strain>
        <tissue evidence="2">Whole organism</tissue>
    </source>
</reference>
<dbReference type="InterPro" id="IPR028119">
    <property type="entry name" value="Snapin/Pallidin/Snn1"/>
</dbReference>
<accession>A0A267EED8</accession>
<dbReference type="PANTHER" id="PTHR31328">
    <property type="entry name" value="BIOGENESIS OF LYSOSOME-RELATED ORGANELLES COMPLEX 1 SUBUNIT 6"/>
    <property type="match status" value="1"/>
</dbReference>
<name>A0A267EED8_9PLAT</name>
<sequence>QLAADPAEAPSLEAAATPASIAALSAGALAFHRPSLAAREAALAELLTCQQSFLESVQHERAHLADCSGLQEMECRLEQVREYQQRLARLRKEMHRQAERLQRLKKRAIQLQQAKQTELLKRQAERERELEAERQLIARPAEPPPAAQAAKPSGSS</sequence>
<dbReference type="EMBL" id="NIVC01002284">
    <property type="protein sequence ID" value="PAA59237.1"/>
    <property type="molecule type" value="Genomic_DNA"/>
</dbReference>
<dbReference type="PANTHER" id="PTHR31328:SF2">
    <property type="entry name" value="BIOGENESIS OF LYSOSOME-RELATED ORGANELLES COMPLEX 1 SUBUNIT 6"/>
    <property type="match status" value="1"/>
</dbReference>
<gene>
    <name evidence="2" type="ORF">BOX15_Mlig020879g1</name>
</gene>
<dbReference type="AlphaFoldDB" id="A0A267EED8"/>